<evidence type="ECO:0000256" key="5">
    <source>
        <dbReference type="ARBA" id="ARBA00023175"/>
    </source>
</evidence>
<comment type="subcellular location">
    <subcellularLocation>
        <location evidence="1">Cytoplasm</location>
        <location evidence="1">Cytoskeleton</location>
    </subcellularLocation>
</comment>
<sequence length="200" mass="21623">MAFGEKNRHCGATHMNNKSSRSHAIFRVVIKSQEIVNKAAVRVAHLNLVDLAGSENCAQTGARGQRLKEGGHINKSLLALGTVIAKLSEGESFIPFRDSKLTRILQSSLGGNAKTSMICTITPVAIEESISTLKFAGRAKTIKNCPEVNEMSSAGAVTVEENAKEVVEMDMLKGRIKELEAEAVAMRDWCHSVSVSTNQE</sequence>
<dbReference type="GO" id="GO:0003777">
    <property type="term" value="F:microtubule motor activity"/>
    <property type="evidence" value="ECO:0007669"/>
    <property type="project" value="InterPro"/>
</dbReference>
<dbReference type="SUPFAM" id="SSF52540">
    <property type="entry name" value="P-loop containing nucleoside triphosphate hydrolases"/>
    <property type="match status" value="1"/>
</dbReference>
<dbReference type="GO" id="GO:0000278">
    <property type="term" value="P:mitotic cell cycle"/>
    <property type="evidence" value="ECO:0007669"/>
    <property type="project" value="TreeGrafter"/>
</dbReference>
<keyword evidence="6" id="KW-0206">Cytoskeleton</keyword>
<evidence type="ECO:0000313" key="9">
    <source>
        <dbReference type="EMBL" id="KAJ7357839.1"/>
    </source>
</evidence>
<comment type="similarity">
    <text evidence="7">Belongs to the TRAFAC class myosin-kinesin ATPase superfamily. Kinesin family.</text>
</comment>
<evidence type="ECO:0000256" key="7">
    <source>
        <dbReference type="PROSITE-ProRule" id="PRU00283"/>
    </source>
</evidence>
<dbReference type="InterPro" id="IPR001752">
    <property type="entry name" value="Kinesin_motor_dom"/>
</dbReference>
<proteinExistence type="inferred from homology"/>
<dbReference type="Proteomes" id="UP001163046">
    <property type="component" value="Unassembled WGS sequence"/>
</dbReference>
<dbReference type="OrthoDB" id="5988841at2759"/>
<dbReference type="SMART" id="SM00129">
    <property type="entry name" value="KISc"/>
    <property type="match status" value="1"/>
</dbReference>
<dbReference type="PROSITE" id="PS50067">
    <property type="entry name" value="KINESIN_MOTOR_2"/>
    <property type="match status" value="1"/>
</dbReference>
<dbReference type="PANTHER" id="PTHR47968">
    <property type="entry name" value="CENTROMERE PROTEIN E"/>
    <property type="match status" value="1"/>
</dbReference>
<evidence type="ECO:0000256" key="3">
    <source>
        <dbReference type="ARBA" id="ARBA00022840"/>
    </source>
</evidence>
<keyword evidence="3" id="KW-0067">ATP-binding</keyword>
<comment type="caution">
    <text evidence="9">The sequence shown here is derived from an EMBL/GenBank/DDBJ whole genome shotgun (WGS) entry which is preliminary data.</text>
</comment>
<evidence type="ECO:0000256" key="1">
    <source>
        <dbReference type="ARBA" id="ARBA00004245"/>
    </source>
</evidence>
<dbReference type="GO" id="GO:0005874">
    <property type="term" value="C:microtubule"/>
    <property type="evidence" value="ECO:0007669"/>
    <property type="project" value="TreeGrafter"/>
</dbReference>
<dbReference type="InterPro" id="IPR027640">
    <property type="entry name" value="Kinesin-like_fam"/>
</dbReference>
<name>A0A9W9YM89_9CNID</name>
<dbReference type="InterPro" id="IPR027417">
    <property type="entry name" value="P-loop_NTPase"/>
</dbReference>
<dbReference type="PANTHER" id="PTHR47968:SF75">
    <property type="entry name" value="CENTROMERE-ASSOCIATED PROTEIN E"/>
    <property type="match status" value="1"/>
</dbReference>
<dbReference type="GO" id="GO:0005524">
    <property type="term" value="F:ATP binding"/>
    <property type="evidence" value="ECO:0007669"/>
    <property type="project" value="UniProtKB-KW"/>
</dbReference>
<reference evidence="9" key="1">
    <citation type="submission" date="2023-01" db="EMBL/GenBank/DDBJ databases">
        <title>Genome assembly of the deep-sea coral Lophelia pertusa.</title>
        <authorList>
            <person name="Herrera S."/>
            <person name="Cordes E."/>
        </authorList>
    </citation>
    <scope>NUCLEOTIDE SEQUENCE</scope>
    <source>
        <strain evidence="9">USNM1676648</strain>
        <tissue evidence="9">Polyp</tissue>
    </source>
</reference>
<dbReference type="AlphaFoldDB" id="A0A9W9YM89"/>
<keyword evidence="5" id="KW-0505">Motor protein</keyword>
<dbReference type="PRINTS" id="PR00380">
    <property type="entry name" value="KINESINHEAVY"/>
</dbReference>
<keyword evidence="6" id="KW-0963">Cytoplasm</keyword>
<keyword evidence="10" id="KW-1185">Reference proteome</keyword>
<accession>A0A9W9YM89</accession>
<evidence type="ECO:0000256" key="2">
    <source>
        <dbReference type="ARBA" id="ARBA00022741"/>
    </source>
</evidence>
<gene>
    <name evidence="9" type="ORF">OS493_022657</name>
</gene>
<keyword evidence="2" id="KW-0547">Nucleotide-binding</keyword>
<organism evidence="9 10">
    <name type="scientific">Desmophyllum pertusum</name>
    <dbReference type="NCBI Taxonomy" id="174260"/>
    <lineage>
        <taxon>Eukaryota</taxon>
        <taxon>Metazoa</taxon>
        <taxon>Cnidaria</taxon>
        <taxon>Anthozoa</taxon>
        <taxon>Hexacorallia</taxon>
        <taxon>Scleractinia</taxon>
        <taxon>Caryophylliina</taxon>
        <taxon>Caryophylliidae</taxon>
        <taxon>Desmophyllum</taxon>
    </lineage>
</organism>
<dbReference type="InterPro" id="IPR019821">
    <property type="entry name" value="Kinesin_motor_CS"/>
</dbReference>
<dbReference type="EMBL" id="MU827317">
    <property type="protein sequence ID" value="KAJ7357839.1"/>
    <property type="molecule type" value="Genomic_DNA"/>
</dbReference>
<dbReference type="Pfam" id="PF00225">
    <property type="entry name" value="Kinesin"/>
    <property type="match status" value="1"/>
</dbReference>
<evidence type="ECO:0000313" key="10">
    <source>
        <dbReference type="Proteomes" id="UP001163046"/>
    </source>
</evidence>
<dbReference type="Gene3D" id="3.40.850.10">
    <property type="entry name" value="Kinesin motor domain"/>
    <property type="match status" value="1"/>
</dbReference>
<evidence type="ECO:0000256" key="4">
    <source>
        <dbReference type="ARBA" id="ARBA00023054"/>
    </source>
</evidence>
<evidence type="ECO:0000256" key="6">
    <source>
        <dbReference type="ARBA" id="ARBA00023212"/>
    </source>
</evidence>
<evidence type="ECO:0000259" key="8">
    <source>
        <dbReference type="PROSITE" id="PS50067"/>
    </source>
</evidence>
<protein>
    <recommendedName>
        <fullName evidence="8">Kinesin motor domain-containing protein</fullName>
    </recommendedName>
</protein>
<feature type="domain" description="Kinesin motor" evidence="8">
    <location>
        <begin position="1"/>
        <end position="142"/>
    </location>
</feature>
<dbReference type="PROSITE" id="PS00411">
    <property type="entry name" value="KINESIN_MOTOR_1"/>
    <property type="match status" value="1"/>
</dbReference>
<keyword evidence="4" id="KW-0175">Coiled coil</keyword>
<comment type="caution">
    <text evidence="7">Lacks conserved residue(s) required for the propagation of feature annotation.</text>
</comment>
<dbReference type="InterPro" id="IPR036961">
    <property type="entry name" value="Kinesin_motor_dom_sf"/>
</dbReference>
<dbReference type="GO" id="GO:0008017">
    <property type="term" value="F:microtubule binding"/>
    <property type="evidence" value="ECO:0007669"/>
    <property type="project" value="InterPro"/>
</dbReference>
<dbReference type="GO" id="GO:0007018">
    <property type="term" value="P:microtubule-based movement"/>
    <property type="evidence" value="ECO:0007669"/>
    <property type="project" value="InterPro"/>
</dbReference>